<evidence type="ECO:0000256" key="1">
    <source>
        <dbReference type="SAM" id="MobiDB-lite"/>
    </source>
</evidence>
<evidence type="ECO:0000313" key="2">
    <source>
        <dbReference type="EMBL" id="KAJ6810312.1"/>
    </source>
</evidence>
<feature type="region of interest" description="Disordered" evidence="1">
    <location>
        <begin position="95"/>
        <end position="169"/>
    </location>
</feature>
<gene>
    <name evidence="2" type="ORF">M6B38_158830</name>
</gene>
<feature type="compositionally biased region" description="Basic and acidic residues" evidence="1">
    <location>
        <begin position="143"/>
        <end position="167"/>
    </location>
</feature>
<accession>A0AAX6F1M2</accession>
<dbReference type="EMBL" id="JANAVB010032616">
    <property type="protein sequence ID" value="KAJ6810312.1"/>
    <property type="molecule type" value="Genomic_DNA"/>
</dbReference>
<evidence type="ECO:0000313" key="3">
    <source>
        <dbReference type="Proteomes" id="UP001140949"/>
    </source>
</evidence>
<dbReference type="Proteomes" id="UP001140949">
    <property type="component" value="Unassembled WGS sequence"/>
</dbReference>
<feature type="compositionally biased region" description="Basic and acidic residues" evidence="1">
    <location>
        <begin position="95"/>
        <end position="123"/>
    </location>
</feature>
<dbReference type="AlphaFoldDB" id="A0AAX6F1M2"/>
<sequence length="854" mass="98658">MDGTEGDVSILSNTSEHVEEGCRYASQKVLKRKSYERIPSPCYEGQICKDITNSDKHHSSKVNGSTSGGTYREAKCKVDYKKDEDNPFRSDVCKLEVESRSGDQDRRTSSSYEGKSHPQECKDGYPIVKESRRIHKAPLRSNTRFEDSTESDHYYSDDSRNDIRTDEEGGGIIPHEHNLSFGVHKHIKRTRLEHIAQSHVRKDKELACNLVYRKHRSDVDLCDTSSKMRKRKSTYGSDHRDNLPSYKETKMSLTYKSRTYAEQHGSEKTYTKDSRKSDLLTHYGRNLDDEYCSEQMECYFSERRQDDKGIRSFSYKGSGQSIIKQRSYFMENDSCLRMPEERREQNRRGTKYDDSRSDCRYRERRVNSVHGGYRPSYDIEEEIFALKSGRHFNSTNRVTQSPVRSRYDRSSRFDDLDVTGSRYLDHRLLFSGIVEEPCPADDRSGHDAGSHCDDLHLSWKSSRRDMDHRGHHDGREFQSLKTRCGYGPSIKSEYHSSYEDSQGSDVDNYDFEGKHMYHENIISSIQMNRQNRRLKPRHYTDNGVRSRHHQEQDCLSSPERSSLCEWSSRNENSHVNQPSISGHTFSSAHLLKNTRKKEIVEGYFDARDCANFVSDKSRHELAAVGYREAAHVHMNGWKGKLVRRCSKAAGEKIDTSYKVDKLKDSRHPQMTCKQEEVHTNIPVDEDSRNRQTNLKARNPKEAKLSSCDELSQALIREILRPQAVGDEEIEEGELIEETDKQEVIADMKDKLYEKKVIKNSHADNSLSNEKTVGTYGNKHILETLAKMEKRKERFKASIVPKQGPEKSVNSQADVSVAMDEVAEACQKTTLGRKLIKFLGKWSERILHEGLLMVS</sequence>
<organism evidence="2 3">
    <name type="scientific">Iris pallida</name>
    <name type="common">Sweet iris</name>
    <dbReference type="NCBI Taxonomy" id="29817"/>
    <lineage>
        <taxon>Eukaryota</taxon>
        <taxon>Viridiplantae</taxon>
        <taxon>Streptophyta</taxon>
        <taxon>Embryophyta</taxon>
        <taxon>Tracheophyta</taxon>
        <taxon>Spermatophyta</taxon>
        <taxon>Magnoliopsida</taxon>
        <taxon>Liliopsida</taxon>
        <taxon>Asparagales</taxon>
        <taxon>Iridaceae</taxon>
        <taxon>Iridoideae</taxon>
        <taxon>Irideae</taxon>
        <taxon>Iris</taxon>
    </lineage>
</organism>
<name>A0AAX6F1M2_IRIPA</name>
<comment type="caution">
    <text evidence="2">The sequence shown here is derived from an EMBL/GenBank/DDBJ whole genome shotgun (WGS) entry which is preliminary data.</text>
</comment>
<reference evidence="2" key="1">
    <citation type="journal article" date="2023" name="GigaByte">
        <title>Genome assembly of the bearded iris, Iris pallida Lam.</title>
        <authorList>
            <person name="Bruccoleri R.E."/>
            <person name="Oakeley E.J."/>
            <person name="Faust A.M.E."/>
            <person name="Altorfer M."/>
            <person name="Dessus-Babus S."/>
            <person name="Burckhardt D."/>
            <person name="Oertli M."/>
            <person name="Naumann U."/>
            <person name="Petersen F."/>
            <person name="Wong J."/>
        </authorList>
    </citation>
    <scope>NUCLEOTIDE SEQUENCE</scope>
    <source>
        <strain evidence="2">GSM-AAB239-AS_SAM_17_03QT</strain>
    </source>
</reference>
<keyword evidence="3" id="KW-1185">Reference proteome</keyword>
<proteinExistence type="predicted"/>
<reference evidence="2" key="2">
    <citation type="submission" date="2023-04" db="EMBL/GenBank/DDBJ databases">
        <authorList>
            <person name="Bruccoleri R.E."/>
            <person name="Oakeley E.J."/>
            <person name="Faust A.-M."/>
            <person name="Dessus-Babus S."/>
            <person name="Altorfer M."/>
            <person name="Burckhardt D."/>
            <person name="Oertli M."/>
            <person name="Naumann U."/>
            <person name="Petersen F."/>
            <person name="Wong J."/>
        </authorList>
    </citation>
    <scope>NUCLEOTIDE SEQUENCE</scope>
    <source>
        <strain evidence="2">GSM-AAB239-AS_SAM_17_03QT</strain>
        <tissue evidence="2">Leaf</tissue>
    </source>
</reference>
<protein>
    <submittedName>
        <fullName evidence="2">FIP1[III]-like protein</fullName>
    </submittedName>
</protein>